<reference evidence="9" key="1">
    <citation type="submission" date="2013-07" db="EMBL/GenBank/DDBJ databases">
        <title>The Genome Sequence of Cryptococcus dejecticola CBS10117.</title>
        <authorList>
            <consortium name="The Broad Institute Genome Sequencing Platform"/>
            <person name="Cuomo C."/>
            <person name="Litvintseva A."/>
            <person name="Chen Y."/>
            <person name="Heitman J."/>
            <person name="Sun S."/>
            <person name="Springer D."/>
            <person name="Dromer F."/>
            <person name="Young S.K."/>
            <person name="Zeng Q."/>
            <person name="Gargeya S."/>
            <person name="Fitzgerald M."/>
            <person name="Abouelleil A."/>
            <person name="Alvarado L."/>
            <person name="Berlin A.M."/>
            <person name="Chapman S.B."/>
            <person name="Dewar J."/>
            <person name="Goldberg J."/>
            <person name="Griggs A."/>
            <person name="Gujja S."/>
            <person name="Hansen M."/>
            <person name="Howarth C."/>
            <person name="Imamovic A."/>
            <person name="Larimer J."/>
            <person name="McCowan C."/>
            <person name="Murphy C."/>
            <person name="Pearson M."/>
            <person name="Priest M."/>
            <person name="Roberts A."/>
            <person name="Saif S."/>
            <person name="Shea T."/>
            <person name="Sykes S."/>
            <person name="Wortman J."/>
            <person name="Nusbaum C."/>
            <person name="Birren B."/>
        </authorList>
    </citation>
    <scope>NUCLEOTIDE SEQUENCE [LARGE SCALE GENOMIC DNA]</scope>
    <source>
        <strain evidence="9">CBS 10117</strain>
    </source>
</reference>
<accession>A0A1A6AHL3</accession>
<evidence type="ECO:0000256" key="1">
    <source>
        <dbReference type="ARBA" id="ARBA00010928"/>
    </source>
</evidence>
<evidence type="ECO:0000256" key="6">
    <source>
        <dbReference type="SAM" id="MobiDB-lite"/>
    </source>
</evidence>
<feature type="domain" description="Gfo/Idh/MocA-like oxidoreductase N-terminal" evidence="7">
    <location>
        <begin position="6"/>
        <end position="148"/>
    </location>
</feature>
<name>A0A1A6AHL3_9TREE</name>
<dbReference type="GeneID" id="28965089"/>
<dbReference type="SUPFAM" id="SSF51735">
    <property type="entry name" value="NAD(P)-binding Rossmann-fold domains"/>
    <property type="match status" value="1"/>
</dbReference>
<dbReference type="EMBL" id="CP144530">
    <property type="protein sequence ID" value="WWC58837.1"/>
    <property type="molecule type" value="Genomic_DNA"/>
</dbReference>
<comment type="similarity">
    <text evidence="1">Belongs to the Gfo/Idh/MocA family.</text>
</comment>
<dbReference type="EC" id="1.1.1.179" evidence="3"/>
<dbReference type="VEuPathDB" id="FungiDB:I303_01390"/>
<dbReference type="Pfam" id="PF22725">
    <property type="entry name" value="GFO_IDH_MocA_C3"/>
    <property type="match status" value="1"/>
</dbReference>
<protein>
    <recommendedName>
        <fullName evidence="3">D-xylose 1-dehydrogenase (NADP(+), D-xylono-1,5-lactone-forming)</fullName>
        <ecNumber evidence="3">1.1.1.179</ecNumber>
    </recommendedName>
    <alternativeName>
        <fullName evidence="4">D-xylose-NADP dehydrogenase</fullName>
    </alternativeName>
</protein>
<dbReference type="Pfam" id="PF01408">
    <property type="entry name" value="GFO_IDH_MocA"/>
    <property type="match status" value="1"/>
</dbReference>
<dbReference type="Gene3D" id="3.30.360.10">
    <property type="entry name" value="Dihydrodipicolinate Reductase, domain 2"/>
    <property type="match status" value="1"/>
</dbReference>
<comment type="catalytic activity">
    <reaction evidence="5">
        <text>D-xylose + NADP(+) = D-xylono-1,5-lactone + NADPH + H(+)</text>
        <dbReference type="Rhea" id="RHEA:22000"/>
        <dbReference type="ChEBI" id="CHEBI:15378"/>
        <dbReference type="ChEBI" id="CHEBI:15867"/>
        <dbReference type="ChEBI" id="CHEBI:53455"/>
        <dbReference type="ChEBI" id="CHEBI:57783"/>
        <dbReference type="ChEBI" id="CHEBI:58349"/>
        <dbReference type="EC" id="1.1.1.179"/>
    </reaction>
</comment>
<dbReference type="Gene3D" id="3.40.50.720">
    <property type="entry name" value="NAD(P)-binding Rossmann-like Domain"/>
    <property type="match status" value="1"/>
</dbReference>
<evidence type="ECO:0000256" key="3">
    <source>
        <dbReference type="ARBA" id="ARBA00038984"/>
    </source>
</evidence>
<dbReference type="PANTHER" id="PTHR22604:SF105">
    <property type="entry name" value="TRANS-1,2-DIHYDROBENZENE-1,2-DIOL DEHYDROGENASE"/>
    <property type="match status" value="1"/>
</dbReference>
<dbReference type="STRING" id="1296121.A0A1A6AHL3"/>
<evidence type="ECO:0000256" key="2">
    <source>
        <dbReference type="ARBA" id="ARBA00023002"/>
    </source>
</evidence>
<dbReference type="EMBL" id="KI894027">
    <property type="protein sequence ID" value="OBR89562.1"/>
    <property type="molecule type" value="Genomic_DNA"/>
</dbReference>
<evidence type="ECO:0000313" key="10">
    <source>
        <dbReference type="EMBL" id="WWC58837.1"/>
    </source>
</evidence>
<evidence type="ECO:0000256" key="5">
    <source>
        <dbReference type="ARBA" id="ARBA00049233"/>
    </source>
</evidence>
<reference evidence="10" key="2">
    <citation type="submission" date="2013-07" db="EMBL/GenBank/DDBJ databases">
        <authorList>
            <consortium name="The Broad Institute Genome Sequencing Platform"/>
            <person name="Cuomo C."/>
            <person name="Litvintseva A."/>
            <person name="Chen Y."/>
            <person name="Heitman J."/>
            <person name="Sun S."/>
            <person name="Springer D."/>
            <person name="Dromer F."/>
            <person name="Young S.K."/>
            <person name="Zeng Q."/>
            <person name="Gargeya S."/>
            <person name="Fitzgerald M."/>
            <person name="Abouelleil A."/>
            <person name="Alvarado L."/>
            <person name="Berlin A.M."/>
            <person name="Chapman S.B."/>
            <person name="Dewar J."/>
            <person name="Goldberg J."/>
            <person name="Griggs A."/>
            <person name="Gujja S."/>
            <person name="Hansen M."/>
            <person name="Howarth C."/>
            <person name="Imamovic A."/>
            <person name="Larimer J."/>
            <person name="McCowan C."/>
            <person name="Murphy C."/>
            <person name="Pearson M."/>
            <person name="Priest M."/>
            <person name="Roberts A."/>
            <person name="Saif S."/>
            <person name="Shea T."/>
            <person name="Sykes S."/>
            <person name="Wortman J."/>
            <person name="Nusbaum C."/>
            <person name="Birren B."/>
        </authorList>
    </citation>
    <scope>NUCLEOTIDE SEQUENCE</scope>
    <source>
        <strain evidence="10">CBS 10117</strain>
    </source>
</reference>
<dbReference type="InterPro" id="IPR050984">
    <property type="entry name" value="Gfo/Idh/MocA_domain"/>
</dbReference>
<sequence>MAPYTLRWGIISTGWICTQFTQDLLVDPKSRSVSDVSHKVAAVGSRSVESAQIFINKLKSAKDDDGWSWGVNNGLLDDTKPLGTYDEVYNDSDVDAIYVGTPNTMHHQCAKAALLAGKHVLCEKPFCLNSAELEELISIARSKNLFLMEVVWVRFHPIAYALEEVLRAGQLGKPQRFFGDLSFDNKMDTQDPSSRLLNPSLGGGSLLDLGPYPALWAMLLLHRHPLNQDKNPKLLFSHQTVYERTGVDLNTRWCLEWKGLCQGLLSTDLASFGLKTGSIVLQCEHGDLLIDYPPYRAESFEIHPKPDLASDKEGVQKASRHHHPIAPGNYGMSYEADEVARCIRDGRQQSDRMPWEESLLVQGWFDQIIRDGNTKLKDLRGTEGQ</sequence>
<feature type="region of interest" description="Disordered" evidence="6">
    <location>
        <begin position="306"/>
        <end position="329"/>
    </location>
</feature>
<dbReference type="PANTHER" id="PTHR22604">
    <property type="entry name" value="OXIDOREDUCTASES"/>
    <property type="match status" value="1"/>
</dbReference>
<dbReference type="KEGG" id="kdj:28965089"/>
<evidence type="ECO:0000313" key="11">
    <source>
        <dbReference type="Proteomes" id="UP000078595"/>
    </source>
</evidence>
<evidence type="ECO:0000313" key="9">
    <source>
        <dbReference type="EMBL" id="OBR89562.1"/>
    </source>
</evidence>
<feature type="domain" description="GFO/IDH/MocA-like oxidoreductase" evidence="8">
    <location>
        <begin position="162"/>
        <end position="286"/>
    </location>
</feature>
<dbReference type="InterPro" id="IPR000683">
    <property type="entry name" value="Gfo/Idh/MocA-like_OxRdtase_N"/>
</dbReference>
<dbReference type="OrthoDB" id="2129491at2759"/>
<proteinExistence type="inferred from homology"/>
<dbReference type="InterPro" id="IPR055170">
    <property type="entry name" value="GFO_IDH_MocA-like_dom"/>
</dbReference>
<keyword evidence="2" id="KW-0560">Oxidoreductase</keyword>
<gene>
    <name evidence="9" type="ORF">I303_01390</name>
    <name evidence="10" type="ORF">I303_101381</name>
</gene>
<dbReference type="AlphaFoldDB" id="A0A1A6AHL3"/>
<reference evidence="10" key="3">
    <citation type="submission" date="2024-02" db="EMBL/GenBank/DDBJ databases">
        <title>Comparative genomics of Cryptococcus and Kwoniella reveals pathogenesis evolution and contrasting modes of karyotype evolution via chromosome fusion or intercentromeric recombination.</title>
        <authorList>
            <person name="Coelho M.A."/>
            <person name="David-Palma M."/>
            <person name="Shea T."/>
            <person name="Bowers K."/>
            <person name="McGinley-Smith S."/>
            <person name="Mohammad A.W."/>
            <person name="Gnirke A."/>
            <person name="Yurkov A.M."/>
            <person name="Nowrousian M."/>
            <person name="Sun S."/>
            <person name="Cuomo C.A."/>
            <person name="Heitman J."/>
        </authorList>
    </citation>
    <scope>NUCLEOTIDE SEQUENCE</scope>
    <source>
        <strain evidence="10">CBS 10117</strain>
    </source>
</reference>
<dbReference type="GO" id="GO:0000166">
    <property type="term" value="F:nucleotide binding"/>
    <property type="evidence" value="ECO:0007669"/>
    <property type="project" value="InterPro"/>
</dbReference>
<evidence type="ECO:0000259" key="8">
    <source>
        <dbReference type="Pfam" id="PF22725"/>
    </source>
</evidence>
<dbReference type="Proteomes" id="UP000078595">
    <property type="component" value="Chromosome 1"/>
</dbReference>
<dbReference type="InterPro" id="IPR036291">
    <property type="entry name" value="NAD(P)-bd_dom_sf"/>
</dbReference>
<evidence type="ECO:0000256" key="4">
    <source>
        <dbReference type="ARBA" id="ARBA00042988"/>
    </source>
</evidence>
<organism evidence="9">
    <name type="scientific">Kwoniella dejecticola CBS 10117</name>
    <dbReference type="NCBI Taxonomy" id="1296121"/>
    <lineage>
        <taxon>Eukaryota</taxon>
        <taxon>Fungi</taxon>
        <taxon>Dikarya</taxon>
        <taxon>Basidiomycota</taxon>
        <taxon>Agaricomycotina</taxon>
        <taxon>Tremellomycetes</taxon>
        <taxon>Tremellales</taxon>
        <taxon>Cryptococcaceae</taxon>
        <taxon>Kwoniella</taxon>
    </lineage>
</organism>
<feature type="compositionally biased region" description="Basic and acidic residues" evidence="6">
    <location>
        <begin position="306"/>
        <end position="315"/>
    </location>
</feature>
<keyword evidence="11" id="KW-1185">Reference proteome</keyword>
<evidence type="ECO:0000259" key="7">
    <source>
        <dbReference type="Pfam" id="PF01408"/>
    </source>
</evidence>
<dbReference type="RefSeq" id="XP_018267404.1">
    <property type="nucleotide sequence ID" value="XM_018404750.1"/>
</dbReference>
<dbReference type="GO" id="GO:0047837">
    <property type="term" value="F:D-xylose 1-dehydrogenase (NADP+) activity"/>
    <property type="evidence" value="ECO:0007669"/>
    <property type="project" value="UniProtKB-EC"/>
</dbReference>
<dbReference type="SUPFAM" id="SSF55347">
    <property type="entry name" value="Glyceraldehyde-3-phosphate dehydrogenase-like, C-terminal domain"/>
    <property type="match status" value="1"/>
</dbReference>